<name>Q8FNR7_COREF</name>
<dbReference type="SMART" id="SM00563">
    <property type="entry name" value="PlsC"/>
    <property type="match status" value="1"/>
</dbReference>
<dbReference type="PANTHER" id="PTHR10434:SF11">
    <property type="entry name" value="1-ACYL-SN-GLYCEROL-3-PHOSPHATE ACYLTRANSFERASE"/>
    <property type="match status" value="1"/>
</dbReference>
<dbReference type="Pfam" id="PF01553">
    <property type="entry name" value="Acyltransferase"/>
    <property type="match status" value="1"/>
</dbReference>
<protein>
    <submittedName>
        <fullName evidence="4">Putative acyltransferase</fullName>
    </submittedName>
</protein>
<dbReference type="eggNOG" id="COG0204">
    <property type="taxonomic scope" value="Bacteria"/>
</dbReference>
<keyword evidence="1 4" id="KW-0808">Transferase</keyword>
<evidence type="ECO:0000313" key="5">
    <source>
        <dbReference type="Proteomes" id="UP000001409"/>
    </source>
</evidence>
<reference evidence="4 5" key="1">
    <citation type="journal article" date="2003" name="Genome Res.">
        <title>Comparative complete genome sequence analysis of the amino acid replacements responsible for the thermostability of Corynebacterium efficiens.</title>
        <authorList>
            <person name="Nishio Y."/>
            <person name="Nakamura Y."/>
            <person name="Kawarabayasi Y."/>
            <person name="Usuda Y."/>
            <person name="Kimura E."/>
            <person name="Sugimoto S."/>
            <person name="Matsui K."/>
            <person name="Yamagishi A."/>
            <person name="Kikuchi H."/>
            <person name="Ikeo K."/>
            <person name="Gojobori T."/>
        </authorList>
    </citation>
    <scope>NUCLEOTIDE SEQUENCE [LARGE SCALE GENOMIC DNA]</scope>
    <source>
        <strain evidence="5">DSM 44549 / YS-314 / AJ 12310 / JCM 11189 / NBRC 100395</strain>
    </source>
</reference>
<evidence type="ECO:0000256" key="2">
    <source>
        <dbReference type="ARBA" id="ARBA00023315"/>
    </source>
</evidence>
<dbReference type="GO" id="GO:0003841">
    <property type="term" value="F:1-acylglycerol-3-phosphate O-acyltransferase activity"/>
    <property type="evidence" value="ECO:0007669"/>
    <property type="project" value="TreeGrafter"/>
</dbReference>
<feature type="domain" description="Phospholipid/glycerol acyltransferase" evidence="3">
    <location>
        <begin position="46"/>
        <end position="165"/>
    </location>
</feature>
<keyword evidence="5" id="KW-1185">Reference proteome</keyword>
<keyword evidence="2 4" id="KW-0012">Acyltransferase</keyword>
<sequence>MRKGTSYAVKNKWYWIFKNILVGPFLRVYNRPEIEGLEHIPDSGPAILASNHQAVMDSFYFPLMCPRQMVFPAKAEYFTTPGLSGRIQKWFVTSVGQVPLDRTAGDALDSLRSTARKVLDAGDLFAIYPEGTRSPDGRIYRGKAGMAVVALETGIQIIPVAMIGSRNANPIGTVFPRPRKVRMRVGEPIDPVAYVTAQGLAPDDRDAARVLTDHVMQVLSKLTGQPYVDVYAQDVKKSLAAGKGYPEGAQP</sequence>
<dbReference type="GO" id="GO:0005886">
    <property type="term" value="C:plasma membrane"/>
    <property type="evidence" value="ECO:0007669"/>
    <property type="project" value="TreeGrafter"/>
</dbReference>
<accession>Q8FNR7</accession>
<dbReference type="CDD" id="cd07989">
    <property type="entry name" value="LPLAT_AGPAT-like"/>
    <property type="match status" value="1"/>
</dbReference>
<evidence type="ECO:0000259" key="3">
    <source>
        <dbReference type="SMART" id="SM00563"/>
    </source>
</evidence>
<evidence type="ECO:0000313" key="4">
    <source>
        <dbReference type="EMBL" id="BAC18887.1"/>
    </source>
</evidence>
<proteinExistence type="predicted"/>
<dbReference type="AlphaFoldDB" id="Q8FNR7"/>
<dbReference type="STRING" id="196164.gene:10742505"/>
<evidence type="ECO:0000256" key="1">
    <source>
        <dbReference type="ARBA" id="ARBA00022679"/>
    </source>
</evidence>
<dbReference type="HOGENOM" id="CLU_027938_4_0_11"/>
<dbReference type="InterPro" id="IPR002123">
    <property type="entry name" value="Plipid/glycerol_acylTrfase"/>
</dbReference>
<organism evidence="4 5">
    <name type="scientific">Corynebacterium efficiens (strain DSM 44549 / YS-314 / AJ 12310 / JCM 11189 / NBRC 100395)</name>
    <dbReference type="NCBI Taxonomy" id="196164"/>
    <lineage>
        <taxon>Bacteria</taxon>
        <taxon>Bacillati</taxon>
        <taxon>Actinomycetota</taxon>
        <taxon>Actinomycetes</taxon>
        <taxon>Mycobacteriales</taxon>
        <taxon>Corynebacteriaceae</taxon>
        <taxon>Corynebacterium</taxon>
    </lineage>
</organism>
<dbReference type="GO" id="GO:0006654">
    <property type="term" value="P:phosphatidic acid biosynthetic process"/>
    <property type="evidence" value="ECO:0007669"/>
    <property type="project" value="TreeGrafter"/>
</dbReference>
<dbReference type="KEGG" id="cef:CE2077"/>
<dbReference type="SUPFAM" id="SSF69593">
    <property type="entry name" value="Glycerol-3-phosphate (1)-acyltransferase"/>
    <property type="match status" value="1"/>
</dbReference>
<dbReference type="EMBL" id="BA000035">
    <property type="protein sequence ID" value="BAC18887.1"/>
    <property type="molecule type" value="Genomic_DNA"/>
</dbReference>
<dbReference type="PANTHER" id="PTHR10434">
    <property type="entry name" value="1-ACYL-SN-GLYCEROL-3-PHOSPHATE ACYLTRANSFERASE"/>
    <property type="match status" value="1"/>
</dbReference>
<dbReference type="Proteomes" id="UP000001409">
    <property type="component" value="Chromosome"/>
</dbReference>